<dbReference type="GO" id="GO:0032259">
    <property type="term" value="P:methylation"/>
    <property type="evidence" value="ECO:0007669"/>
    <property type="project" value="UniProtKB-KW"/>
</dbReference>
<dbReference type="GO" id="GO:0006656">
    <property type="term" value="P:phosphatidylcholine biosynthetic process"/>
    <property type="evidence" value="ECO:0007669"/>
    <property type="project" value="UniProtKB-UniPathway"/>
</dbReference>
<evidence type="ECO:0000256" key="6">
    <source>
        <dbReference type="ARBA" id="ARBA00022989"/>
    </source>
</evidence>
<keyword evidence="10" id="KW-1208">Phospholipid metabolism</keyword>
<evidence type="ECO:0000256" key="7">
    <source>
        <dbReference type="ARBA" id="ARBA00023098"/>
    </source>
</evidence>
<dbReference type="UniPathway" id="UPA00753"/>
<proteinExistence type="predicted"/>
<dbReference type="InterPro" id="IPR007318">
    <property type="entry name" value="Phopholipid_MeTrfase"/>
</dbReference>
<keyword evidence="8 11" id="KW-0472">Membrane</keyword>
<sequence length="331" mass="38697">MITATSCTLAMALLWTGRMPRICFLLWFLVWRLAYNVGLGFVLRWQSEDEWFTDLMRRLFRMKHPLMEQWAKPAIRVKMDRDYSFHSMPVEYNAWLAFRLLVDLILFHDGLCYFIFAMAYNESTLTGWMDYVRVAMGMALIVFNVWVKSDAHRVVKDYAWYWGDFFFQLDGALTFDGVFELAPHPMYSLGYVGYYGVSLLCASYPVFFVSLAAHFLQLAFLSIVETPHMDKIYGPSPSAPTTGTDMLLFWRFDIHRATDVMTVLFVLSTILVHAIGVLPTWLVLLEGVLWRLVYSGIVGLVLWHEDTQRSWTRHFIRWGYTPLDAFTNWKA</sequence>
<evidence type="ECO:0000313" key="12">
    <source>
        <dbReference type="EMBL" id="PJF18217.1"/>
    </source>
</evidence>
<accession>A0A2H9TKC9</accession>
<evidence type="ECO:0000256" key="11">
    <source>
        <dbReference type="SAM" id="Phobius"/>
    </source>
</evidence>
<dbReference type="GO" id="GO:0004608">
    <property type="term" value="F:phosphatidylethanolamine N-methyltransferase activity"/>
    <property type="evidence" value="ECO:0007669"/>
    <property type="project" value="TreeGrafter"/>
</dbReference>
<feature type="transmembrane region" description="Helical" evidence="11">
    <location>
        <begin position="288"/>
        <end position="304"/>
    </location>
</feature>
<keyword evidence="12" id="KW-0808">Transferase</keyword>
<feature type="transmembrane region" description="Helical" evidence="11">
    <location>
        <begin position="260"/>
        <end position="282"/>
    </location>
</feature>
<keyword evidence="3 12" id="KW-0489">Methyltransferase</keyword>
<reference evidence="12 13" key="1">
    <citation type="submission" date="2016-10" db="EMBL/GenBank/DDBJ databases">
        <title>The genome of Paramicrosporidium saccamoebae is the missing link in understanding Cryptomycota and Microsporidia evolution.</title>
        <authorList>
            <person name="Quandt C.A."/>
            <person name="Beaudet D."/>
            <person name="Corsaro D."/>
            <person name="Michel R."/>
            <person name="Corradi N."/>
            <person name="James T."/>
        </authorList>
    </citation>
    <scope>NUCLEOTIDE SEQUENCE [LARGE SCALE GENOMIC DNA]</scope>
    <source>
        <strain evidence="12 13">KSL3</strain>
    </source>
</reference>
<keyword evidence="7" id="KW-0443">Lipid metabolism</keyword>
<evidence type="ECO:0000256" key="3">
    <source>
        <dbReference type="ARBA" id="ARBA00022603"/>
    </source>
</evidence>
<comment type="caution">
    <text evidence="12">The sequence shown here is derived from an EMBL/GenBank/DDBJ whole genome shotgun (WGS) entry which is preliminary data.</text>
</comment>
<evidence type="ECO:0000256" key="8">
    <source>
        <dbReference type="ARBA" id="ARBA00023136"/>
    </source>
</evidence>
<evidence type="ECO:0000256" key="1">
    <source>
        <dbReference type="ARBA" id="ARBA00004127"/>
    </source>
</evidence>
<dbReference type="PANTHER" id="PTHR32138:SF0">
    <property type="entry name" value="PHOSPHATIDYLETHANOLAMINE N-METHYLTRANSFERASE"/>
    <property type="match status" value="1"/>
</dbReference>
<dbReference type="AlphaFoldDB" id="A0A2H9TKC9"/>
<dbReference type="OrthoDB" id="4583at2759"/>
<keyword evidence="6 11" id="KW-1133">Transmembrane helix</keyword>
<dbReference type="PANTHER" id="PTHR32138">
    <property type="entry name" value="PHOSPHATIDYLETHANOLAMINE N-METHYLTRANSFERASE"/>
    <property type="match status" value="1"/>
</dbReference>
<keyword evidence="9" id="KW-0594">Phospholipid biosynthesis</keyword>
<keyword evidence="4" id="KW-0949">S-adenosyl-L-methionine</keyword>
<dbReference type="GO" id="GO:0012505">
    <property type="term" value="C:endomembrane system"/>
    <property type="evidence" value="ECO:0007669"/>
    <property type="project" value="UniProtKB-SubCell"/>
</dbReference>
<evidence type="ECO:0000256" key="4">
    <source>
        <dbReference type="ARBA" id="ARBA00022691"/>
    </source>
</evidence>
<name>A0A2H9TKC9_9FUNG</name>
<feature type="transmembrane region" description="Helical" evidence="11">
    <location>
        <begin position="22"/>
        <end position="43"/>
    </location>
</feature>
<keyword evidence="5 11" id="KW-0812">Transmembrane</keyword>
<evidence type="ECO:0000256" key="9">
    <source>
        <dbReference type="ARBA" id="ARBA00023209"/>
    </source>
</evidence>
<dbReference type="Pfam" id="PF04191">
    <property type="entry name" value="PEMT"/>
    <property type="match status" value="1"/>
</dbReference>
<dbReference type="Proteomes" id="UP000240830">
    <property type="component" value="Unassembled WGS sequence"/>
</dbReference>
<feature type="transmembrane region" description="Helical" evidence="11">
    <location>
        <begin position="194"/>
        <end position="221"/>
    </location>
</feature>
<comment type="subcellular location">
    <subcellularLocation>
        <location evidence="1">Endomembrane system</location>
        <topology evidence="1">Multi-pass membrane protein</topology>
    </subcellularLocation>
</comment>
<keyword evidence="2" id="KW-0444">Lipid biosynthesis</keyword>
<gene>
    <name evidence="12" type="ORF">PSACC_01968</name>
</gene>
<evidence type="ECO:0000256" key="2">
    <source>
        <dbReference type="ARBA" id="ARBA00022516"/>
    </source>
</evidence>
<feature type="transmembrane region" description="Helical" evidence="11">
    <location>
        <begin position="128"/>
        <end position="147"/>
    </location>
</feature>
<organism evidence="12 13">
    <name type="scientific">Paramicrosporidium saccamoebae</name>
    <dbReference type="NCBI Taxonomy" id="1246581"/>
    <lineage>
        <taxon>Eukaryota</taxon>
        <taxon>Fungi</taxon>
        <taxon>Fungi incertae sedis</taxon>
        <taxon>Cryptomycota</taxon>
        <taxon>Cryptomycota incertae sedis</taxon>
        <taxon>Paramicrosporidium</taxon>
    </lineage>
</organism>
<keyword evidence="13" id="KW-1185">Reference proteome</keyword>
<evidence type="ECO:0000256" key="10">
    <source>
        <dbReference type="ARBA" id="ARBA00023264"/>
    </source>
</evidence>
<feature type="transmembrane region" description="Helical" evidence="11">
    <location>
        <begin position="94"/>
        <end position="116"/>
    </location>
</feature>
<evidence type="ECO:0000256" key="5">
    <source>
        <dbReference type="ARBA" id="ARBA00022692"/>
    </source>
</evidence>
<dbReference type="STRING" id="1246581.A0A2H9TKC9"/>
<protein>
    <submittedName>
        <fullName evidence="12">Phosphatidylethanolamine N-methyltransferase</fullName>
    </submittedName>
</protein>
<evidence type="ECO:0000313" key="13">
    <source>
        <dbReference type="Proteomes" id="UP000240830"/>
    </source>
</evidence>
<dbReference type="EMBL" id="MTSL01000135">
    <property type="protein sequence ID" value="PJF18217.1"/>
    <property type="molecule type" value="Genomic_DNA"/>
</dbReference>